<evidence type="ECO:0000256" key="3">
    <source>
        <dbReference type="ARBA" id="ARBA00023157"/>
    </source>
</evidence>
<dbReference type="STRING" id="1915074.SPHI_11930"/>
<evidence type="ECO:0000313" key="7">
    <source>
        <dbReference type="Proteomes" id="UP000188729"/>
    </source>
</evidence>
<dbReference type="Proteomes" id="UP000188729">
    <property type="component" value="Unassembled WGS sequence"/>
</dbReference>
<proteinExistence type="predicted"/>
<dbReference type="InterPro" id="IPR050553">
    <property type="entry name" value="Thioredoxin_ResA/DsbE_sf"/>
</dbReference>
<comment type="subcellular location">
    <subcellularLocation>
        <location evidence="1">Cell envelope</location>
    </subcellularLocation>
</comment>
<keyword evidence="7" id="KW-1185">Reference proteome</keyword>
<dbReference type="Pfam" id="PF08534">
    <property type="entry name" value="Redoxin"/>
    <property type="match status" value="1"/>
</dbReference>
<dbReference type="PANTHER" id="PTHR42852">
    <property type="entry name" value="THIOL:DISULFIDE INTERCHANGE PROTEIN DSBE"/>
    <property type="match status" value="1"/>
</dbReference>
<dbReference type="AlphaFoldDB" id="A0A1V2EVU5"/>
<sequence>MRRWLLWLPLAVFALVVVFAVRELRAPSDRTVYSAMVGKTVPEFRLEPIVKGKPGLGVADLKSGQPRLLNVFASWCVPCIAEAPQLMKLKAIGVPIDAVAIRDTGPAIAQFLARYGDPYQRIGDDRDSRVQLSLGSSGVPETFVIDGRGVVVKQHVGDIREDDVAALAQAWREAR</sequence>
<dbReference type="OrthoDB" id="9799347at2"/>
<feature type="domain" description="Thioredoxin" evidence="5">
    <location>
        <begin position="35"/>
        <end position="173"/>
    </location>
</feature>
<dbReference type="PROSITE" id="PS51352">
    <property type="entry name" value="THIOREDOXIN_2"/>
    <property type="match status" value="1"/>
</dbReference>
<evidence type="ECO:0000259" key="5">
    <source>
        <dbReference type="PROSITE" id="PS51352"/>
    </source>
</evidence>
<keyword evidence="4" id="KW-0676">Redox-active center</keyword>
<reference evidence="6 7" key="1">
    <citation type="submission" date="2016-11" db="EMBL/GenBank/DDBJ databases">
        <title>Genome sequence of Sphingomonas jeddahensis G39.</title>
        <authorList>
            <person name="Poehlein A."/>
            <person name="Wuebbeler J.H."/>
            <person name="Steinbuechel A."/>
            <person name="Daniel R."/>
        </authorList>
    </citation>
    <scope>NUCLEOTIDE SEQUENCE [LARGE SCALE GENOMIC DNA]</scope>
    <source>
        <strain evidence="6 7">G39</strain>
    </source>
</reference>
<name>A0A1V2EVU5_9SPHN</name>
<evidence type="ECO:0000256" key="2">
    <source>
        <dbReference type="ARBA" id="ARBA00022748"/>
    </source>
</evidence>
<gene>
    <name evidence="6" type="primary">dsbE</name>
    <name evidence="6" type="ORF">SPHI_11930</name>
</gene>
<dbReference type="GO" id="GO:0017004">
    <property type="term" value="P:cytochrome complex assembly"/>
    <property type="evidence" value="ECO:0007669"/>
    <property type="project" value="UniProtKB-KW"/>
</dbReference>
<dbReference type="InterPro" id="IPR013740">
    <property type="entry name" value="Redoxin"/>
</dbReference>
<dbReference type="Gene3D" id="3.40.30.10">
    <property type="entry name" value="Glutaredoxin"/>
    <property type="match status" value="1"/>
</dbReference>
<evidence type="ECO:0000313" key="6">
    <source>
        <dbReference type="EMBL" id="ONF96408.1"/>
    </source>
</evidence>
<dbReference type="PANTHER" id="PTHR42852:SF6">
    <property type="entry name" value="THIOL:DISULFIDE INTERCHANGE PROTEIN DSBE"/>
    <property type="match status" value="1"/>
</dbReference>
<comment type="caution">
    <text evidence="6">The sequence shown here is derived from an EMBL/GenBank/DDBJ whole genome shotgun (WGS) entry which is preliminary data.</text>
</comment>
<keyword evidence="2" id="KW-0201">Cytochrome c-type biogenesis</keyword>
<dbReference type="EMBL" id="MPSB01000004">
    <property type="protein sequence ID" value="ONF96408.1"/>
    <property type="molecule type" value="Genomic_DNA"/>
</dbReference>
<dbReference type="GO" id="GO:0016491">
    <property type="term" value="F:oxidoreductase activity"/>
    <property type="evidence" value="ECO:0007669"/>
    <property type="project" value="InterPro"/>
</dbReference>
<protein>
    <submittedName>
        <fullName evidence="6">Thiol:disulfide interchange protein DsbE</fullName>
    </submittedName>
</protein>
<evidence type="ECO:0000256" key="4">
    <source>
        <dbReference type="ARBA" id="ARBA00023284"/>
    </source>
</evidence>
<dbReference type="GO" id="GO:0030313">
    <property type="term" value="C:cell envelope"/>
    <property type="evidence" value="ECO:0007669"/>
    <property type="project" value="UniProtKB-SubCell"/>
</dbReference>
<accession>A0A1V2EVU5</accession>
<evidence type="ECO:0000256" key="1">
    <source>
        <dbReference type="ARBA" id="ARBA00004196"/>
    </source>
</evidence>
<dbReference type="SUPFAM" id="SSF52833">
    <property type="entry name" value="Thioredoxin-like"/>
    <property type="match status" value="1"/>
</dbReference>
<organism evidence="6 7">
    <name type="scientific">Sphingomonas jeddahensis</name>
    <dbReference type="NCBI Taxonomy" id="1915074"/>
    <lineage>
        <taxon>Bacteria</taxon>
        <taxon>Pseudomonadati</taxon>
        <taxon>Pseudomonadota</taxon>
        <taxon>Alphaproteobacteria</taxon>
        <taxon>Sphingomonadales</taxon>
        <taxon>Sphingomonadaceae</taxon>
        <taxon>Sphingomonas</taxon>
    </lineage>
</organism>
<keyword evidence="3" id="KW-1015">Disulfide bond</keyword>
<dbReference type="InterPro" id="IPR036249">
    <property type="entry name" value="Thioredoxin-like_sf"/>
</dbReference>
<dbReference type="InterPro" id="IPR013766">
    <property type="entry name" value="Thioredoxin_domain"/>
</dbReference>
<dbReference type="RefSeq" id="WP_076743979.1">
    <property type="nucleotide sequence ID" value="NZ_MPSB01000004.1"/>
</dbReference>